<evidence type="ECO:0000313" key="2">
    <source>
        <dbReference type="EMBL" id="SVC25900.1"/>
    </source>
</evidence>
<keyword evidence="1" id="KW-1133">Transmembrane helix</keyword>
<feature type="transmembrane region" description="Helical" evidence="1">
    <location>
        <begin position="6"/>
        <end position="26"/>
    </location>
</feature>
<reference evidence="2" key="1">
    <citation type="submission" date="2018-05" db="EMBL/GenBank/DDBJ databases">
        <authorList>
            <person name="Lanie J.A."/>
            <person name="Ng W.-L."/>
            <person name="Kazmierczak K.M."/>
            <person name="Andrzejewski T.M."/>
            <person name="Davidsen T.M."/>
            <person name="Wayne K.J."/>
            <person name="Tettelin H."/>
            <person name="Glass J.I."/>
            <person name="Rusch D."/>
            <person name="Podicherti R."/>
            <person name="Tsui H.-C.T."/>
            <person name="Winkler M.E."/>
        </authorList>
    </citation>
    <scope>NUCLEOTIDE SEQUENCE</scope>
</reference>
<dbReference type="AlphaFoldDB" id="A0A382KN43"/>
<name>A0A382KN43_9ZZZZ</name>
<gene>
    <name evidence="2" type="ORF">METZ01_LOCUS278754</name>
</gene>
<organism evidence="2">
    <name type="scientific">marine metagenome</name>
    <dbReference type="NCBI Taxonomy" id="408172"/>
    <lineage>
        <taxon>unclassified sequences</taxon>
        <taxon>metagenomes</taxon>
        <taxon>ecological metagenomes</taxon>
    </lineage>
</organism>
<proteinExistence type="predicted"/>
<keyword evidence="1" id="KW-0812">Transmembrane</keyword>
<accession>A0A382KN43</accession>
<sequence length="73" mass="7929">MDLSNLRVALIQGFIVLIPTYMVAFFTDKMVYTIPMLAATGFIAASLKATDVKRKVDEDGFKKGEIAKDDGGA</sequence>
<evidence type="ECO:0000256" key="1">
    <source>
        <dbReference type="SAM" id="Phobius"/>
    </source>
</evidence>
<keyword evidence="1" id="KW-0472">Membrane</keyword>
<dbReference type="EMBL" id="UINC01081746">
    <property type="protein sequence ID" value="SVC25900.1"/>
    <property type="molecule type" value="Genomic_DNA"/>
</dbReference>
<protein>
    <submittedName>
        <fullName evidence="2">Uncharacterized protein</fullName>
    </submittedName>
</protein>